<accession>I2FQI0</accession>
<sequence length="227" mass="25890">MREWIQLHEKTWTPMVHTPMKAPNNKETDDELKARYPVLVGKLLWISNTVWLDITFAVNTLAHHMSKPTKGAMQAALQVVKYLNQMHDEVLRLGGKNENEPPITIYMDSNWASNLNTYRRSTSGSIVKVFGSMVTWSSHVQKCVSDLAIKAEYMAGLAAMHEVLFHWHLLQGLGDIVMQYIKTDYNNVDYLTKPVSQHLLMCTQKCLGMMELNPLDHSVCEKGSENT</sequence>
<proteinExistence type="predicted"/>
<protein>
    <recommendedName>
        <fullName evidence="3">Reverse transcriptase Ty1/copia-type domain-containing protein</fullName>
    </recommendedName>
</protein>
<evidence type="ECO:0008006" key="3">
    <source>
        <dbReference type="Google" id="ProtNLM"/>
    </source>
</evidence>
<reference evidence="1 2" key="1">
    <citation type="journal article" date="2012" name="Plant Cell">
        <title>Genome comparison of barley and maize smut fungi reveals targeted loss of RNA silencing components and species-specific presence of transposable elements.</title>
        <authorList>
            <person name="Laurie J.D."/>
            <person name="Ali S."/>
            <person name="Linning R."/>
            <person name="Mannhaupt G."/>
            <person name="Wong P."/>
            <person name="Gueldener U."/>
            <person name="Muensterkoetter M."/>
            <person name="Moore R."/>
            <person name="Kahmann R."/>
            <person name="Bakkeren G."/>
            <person name="Schirawski J."/>
        </authorList>
    </citation>
    <scope>NUCLEOTIDE SEQUENCE [LARGE SCALE GENOMIC DNA]</scope>
    <source>
        <strain evidence="2">Uh4875-4</strain>
    </source>
</reference>
<dbReference type="eggNOG" id="KOG0017">
    <property type="taxonomic scope" value="Eukaryota"/>
</dbReference>
<dbReference type="Proteomes" id="UP000006174">
    <property type="component" value="Unassembled WGS sequence"/>
</dbReference>
<gene>
    <name evidence="1" type="ORF">UHOR_04404</name>
</gene>
<organism evidence="1 2">
    <name type="scientific">Ustilago hordei</name>
    <name type="common">Barley covered smut fungus</name>
    <dbReference type="NCBI Taxonomy" id="120017"/>
    <lineage>
        <taxon>Eukaryota</taxon>
        <taxon>Fungi</taxon>
        <taxon>Dikarya</taxon>
        <taxon>Basidiomycota</taxon>
        <taxon>Ustilaginomycotina</taxon>
        <taxon>Ustilaginomycetes</taxon>
        <taxon>Ustilaginales</taxon>
        <taxon>Ustilaginaceae</taxon>
        <taxon>Ustilago</taxon>
    </lineage>
</organism>
<dbReference type="AlphaFoldDB" id="I2FQI0"/>
<dbReference type="PANTHER" id="PTHR11439">
    <property type="entry name" value="GAG-POL-RELATED RETROTRANSPOSON"/>
    <property type="match status" value="1"/>
</dbReference>
<dbReference type="OrthoDB" id="3344688at2759"/>
<keyword evidence="2" id="KW-1185">Reference proteome</keyword>
<dbReference type="CDD" id="cd09272">
    <property type="entry name" value="RNase_HI_RT_Ty1"/>
    <property type="match status" value="1"/>
</dbReference>
<evidence type="ECO:0000313" key="2">
    <source>
        <dbReference type="Proteomes" id="UP000006174"/>
    </source>
</evidence>
<comment type="caution">
    <text evidence="1">The sequence shown here is derived from an EMBL/GenBank/DDBJ whole genome shotgun (WGS) entry which is preliminary data.</text>
</comment>
<dbReference type="HOGENOM" id="CLU_001650_6_2_1"/>
<dbReference type="PANTHER" id="PTHR11439:SF463">
    <property type="entry name" value="REVERSE TRANSCRIPTASE TY1_COPIA-TYPE DOMAIN-CONTAINING PROTEIN"/>
    <property type="match status" value="1"/>
</dbReference>
<name>I2FQI0_USTHO</name>
<dbReference type="EMBL" id="CAGI01000142">
    <property type="protein sequence ID" value="CCF49173.1"/>
    <property type="molecule type" value="Genomic_DNA"/>
</dbReference>
<dbReference type="STRING" id="1128400.I2FQI0"/>
<evidence type="ECO:0000313" key="1">
    <source>
        <dbReference type="EMBL" id="CCF49173.1"/>
    </source>
</evidence>